<proteinExistence type="predicted"/>
<protein>
    <submittedName>
        <fullName evidence="2">Uncharacterized protein</fullName>
    </submittedName>
</protein>
<keyword evidence="3" id="KW-1185">Reference proteome</keyword>
<keyword evidence="1" id="KW-0812">Transmembrane</keyword>
<sequence>MLSKKELWKLRVVELVQINIGILSVIVLFNWYFSNEYPLSIFCCLIGVILLGSFIVSRYREQTGKGYRPKSLKKLKEYEKEKMGEKRRHRQHQIGTTFFLLLAGLCFILPFIIDLPANYAHHDTGNYLLQLIFPLIGLNLGSFIRARRMDKSEKGQALKTTFESGMKTFVLGTAAWGVSVVVIVIAVLLFS</sequence>
<organism evidence="2 3">
    <name type="scientific">Halobacillus salinarum</name>
    <dbReference type="NCBI Taxonomy" id="2932257"/>
    <lineage>
        <taxon>Bacteria</taxon>
        <taxon>Bacillati</taxon>
        <taxon>Bacillota</taxon>
        <taxon>Bacilli</taxon>
        <taxon>Bacillales</taxon>
        <taxon>Bacillaceae</taxon>
        <taxon>Halobacillus</taxon>
    </lineage>
</organism>
<keyword evidence="1" id="KW-1133">Transmembrane helix</keyword>
<feature type="transmembrane region" description="Helical" evidence="1">
    <location>
        <begin position="94"/>
        <end position="113"/>
    </location>
</feature>
<dbReference type="EMBL" id="CP095073">
    <property type="protein sequence ID" value="UOQ42816.1"/>
    <property type="molecule type" value="Genomic_DNA"/>
</dbReference>
<feature type="transmembrane region" description="Helical" evidence="1">
    <location>
        <begin position="169"/>
        <end position="190"/>
    </location>
</feature>
<gene>
    <name evidence="2" type="ORF">MUN89_12665</name>
</gene>
<accession>A0ABY4EEC0</accession>
<feature type="transmembrane region" description="Helical" evidence="1">
    <location>
        <begin position="39"/>
        <end position="59"/>
    </location>
</feature>
<dbReference type="Proteomes" id="UP000831787">
    <property type="component" value="Chromosome"/>
</dbReference>
<feature type="transmembrane region" description="Helical" evidence="1">
    <location>
        <begin position="125"/>
        <end position="144"/>
    </location>
</feature>
<keyword evidence="1" id="KW-0472">Membrane</keyword>
<evidence type="ECO:0000256" key="1">
    <source>
        <dbReference type="SAM" id="Phobius"/>
    </source>
</evidence>
<reference evidence="2 3" key="1">
    <citation type="submission" date="2022-04" db="EMBL/GenBank/DDBJ databases">
        <title>Halobacillus sp. isolated from saltern.</title>
        <authorList>
            <person name="Won M."/>
            <person name="Lee C.-M."/>
            <person name="Woen H.-Y."/>
            <person name="Kwon S.-W."/>
        </authorList>
    </citation>
    <scope>NUCLEOTIDE SEQUENCE [LARGE SCALE GENOMIC DNA]</scope>
    <source>
        <strain evidence="2 3">SSBR10-3</strain>
    </source>
</reference>
<evidence type="ECO:0000313" key="2">
    <source>
        <dbReference type="EMBL" id="UOQ42816.1"/>
    </source>
</evidence>
<feature type="transmembrane region" description="Helical" evidence="1">
    <location>
        <begin position="12"/>
        <end position="33"/>
    </location>
</feature>
<evidence type="ECO:0000313" key="3">
    <source>
        <dbReference type="Proteomes" id="UP000831787"/>
    </source>
</evidence>
<name>A0ABY4EEC0_9BACI</name>
<dbReference type="RefSeq" id="WP_244708176.1">
    <property type="nucleotide sequence ID" value="NZ_CP095073.1"/>
</dbReference>